<dbReference type="Proteomes" id="UP000324781">
    <property type="component" value="Unassembled WGS sequence"/>
</dbReference>
<sequence length="63" mass="6665">MRKSVNAALTQSEETTEELVGILTAISIVSKRLAKKLATLEKPPDEGRDKTDGTAEAASAHAD</sequence>
<name>A0A1M6EME1_9FIRM</name>
<dbReference type="EMBL" id="FQZP01000013">
    <property type="protein sequence ID" value="SHI86687.1"/>
    <property type="molecule type" value="Genomic_DNA"/>
</dbReference>
<dbReference type="RefSeq" id="WP_014256703.1">
    <property type="nucleotide sequence ID" value="NZ_FQZP01000013.1"/>
</dbReference>
<accession>A0A1M6EME1</accession>
<feature type="compositionally biased region" description="Basic and acidic residues" evidence="1">
    <location>
        <begin position="40"/>
        <end position="53"/>
    </location>
</feature>
<evidence type="ECO:0000256" key="1">
    <source>
        <dbReference type="SAM" id="MobiDB-lite"/>
    </source>
</evidence>
<organism evidence="2 3">
    <name type="scientific">Thermoclostridium caenicola</name>
    <dbReference type="NCBI Taxonomy" id="659425"/>
    <lineage>
        <taxon>Bacteria</taxon>
        <taxon>Bacillati</taxon>
        <taxon>Bacillota</taxon>
        <taxon>Clostridia</taxon>
        <taxon>Eubacteriales</taxon>
        <taxon>Oscillospiraceae</taxon>
        <taxon>Thermoclostridium</taxon>
    </lineage>
</organism>
<gene>
    <name evidence="2" type="ORF">SAMN05444373_10139</name>
</gene>
<keyword evidence="3" id="KW-1185">Reference proteome</keyword>
<protein>
    <submittedName>
        <fullName evidence="2">Uncharacterized protein</fullName>
    </submittedName>
</protein>
<reference evidence="2 3" key="1">
    <citation type="submission" date="2016-11" db="EMBL/GenBank/DDBJ databases">
        <authorList>
            <person name="Varghese N."/>
            <person name="Submissions S."/>
        </authorList>
    </citation>
    <scope>NUCLEOTIDE SEQUENCE [LARGE SCALE GENOMIC DNA]</scope>
    <source>
        <strain evidence="2 3">DSM 19027</strain>
    </source>
</reference>
<feature type="region of interest" description="Disordered" evidence="1">
    <location>
        <begin position="40"/>
        <end position="63"/>
    </location>
</feature>
<dbReference type="OrthoDB" id="2085662at2"/>
<proteinExistence type="predicted"/>
<dbReference type="AlphaFoldDB" id="A0A1M6EME1"/>
<evidence type="ECO:0000313" key="2">
    <source>
        <dbReference type="EMBL" id="SHI86687.1"/>
    </source>
</evidence>
<evidence type="ECO:0000313" key="3">
    <source>
        <dbReference type="Proteomes" id="UP000324781"/>
    </source>
</evidence>